<dbReference type="Pfam" id="PF13041">
    <property type="entry name" value="PPR_2"/>
    <property type="match status" value="1"/>
</dbReference>
<dbReference type="GeneID" id="110281506"/>
<keyword evidence="1" id="KW-0677">Repeat</keyword>
<dbReference type="Pfam" id="PF01535">
    <property type="entry name" value="PPR"/>
    <property type="match status" value="1"/>
</dbReference>
<evidence type="ECO:0000313" key="4">
    <source>
        <dbReference type="RefSeq" id="XP_020999469.1"/>
    </source>
</evidence>
<name>A0A6P5NRJ2_ARADU</name>
<dbReference type="RefSeq" id="XP_020999469.1">
    <property type="nucleotide sequence ID" value="XM_021143810.1"/>
</dbReference>
<evidence type="ECO:0000313" key="3">
    <source>
        <dbReference type="Proteomes" id="UP000515211"/>
    </source>
</evidence>
<dbReference type="PANTHER" id="PTHR47926:SF453">
    <property type="entry name" value="PENTATRICOPEPTIDE REPEAT (PPR) SUPERFAMILY PROTEIN"/>
    <property type="match status" value="1"/>
</dbReference>
<sequence length="365" mass="40766">MNEDRGGVEEEKGVADAEELQLSNLYHSGSLALKLSPSLVSGLSVSALALKLVIALRVSSPSCTQSRAFPSIVIAGGRRSRSWDWSSLSISVLSRLLCVRHQQSFPFRYLSILQNFPILNFNKCLKAKGLRPGMQVHATLLTSGTNMNTFSLSSKLLAVYASRGDLKSARLLFPKIENPNVFAFNWMVLGLAYNGYYDDALWYFRSMLQLGHSGNKFTFPIVLKACVGLMDLNKGMQNHQDMEALMLFWEMLNSGIQPNENVFDNIPNKNAASWNAMIDCYGKYGMIDSSLELVRKMQELGLQPNEVTFTSLLSACSHSGSVQKGLEIFRLMKDHYRIEATLEHYACVVDLFCRSGKIVEANFSR</sequence>
<evidence type="ECO:0000256" key="2">
    <source>
        <dbReference type="PROSITE-ProRule" id="PRU00708"/>
    </source>
</evidence>
<keyword evidence="3" id="KW-1185">Reference proteome</keyword>
<protein>
    <submittedName>
        <fullName evidence="4">Pentatricopeptide repeat-containing protein At1g08070, chloroplastic-like</fullName>
    </submittedName>
</protein>
<reference evidence="3" key="1">
    <citation type="journal article" date="2016" name="Nat. Genet.">
        <title>The genome sequences of Arachis duranensis and Arachis ipaensis, the diploid ancestors of cultivated peanut.</title>
        <authorList>
            <person name="Bertioli D.J."/>
            <person name="Cannon S.B."/>
            <person name="Froenicke L."/>
            <person name="Huang G."/>
            <person name="Farmer A.D."/>
            <person name="Cannon E.K."/>
            <person name="Liu X."/>
            <person name="Gao D."/>
            <person name="Clevenger J."/>
            <person name="Dash S."/>
            <person name="Ren L."/>
            <person name="Moretzsohn M.C."/>
            <person name="Shirasawa K."/>
            <person name="Huang W."/>
            <person name="Vidigal B."/>
            <person name="Abernathy B."/>
            <person name="Chu Y."/>
            <person name="Niederhuth C.E."/>
            <person name="Umale P."/>
            <person name="Araujo A.C."/>
            <person name="Kozik A."/>
            <person name="Kim K.D."/>
            <person name="Burow M.D."/>
            <person name="Varshney R.K."/>
            <person name="Wang X."/>
            <person name="Zhang X."/>
            <person name="Barkley N."/>
            <person name="Guimaraes P.M."/>
            <person name="Isobe S."/>
            <person name="Guo B."/>
            <person name="Liao B."/>
            <person name="Stalker H.T."/>
            <person name="Schmitz R.J."/>
            <person name="Scheffler B.E."/>
            <person name="Leal-Bertioli S.C."/>
            <person name="Xun X."/>
            <person name="Jackson S.A."/>
            <person name="Michelmore R."/>
            <person name="Ozias-Akins P."/>
        </authorList>
    </citation>
    <scope>NUCLEOTIDE SEQUENCE [LARGE SCALE GENOMIC DNA]</scope>
    <source>
        <strain evidence="3">cv. V14167</strain>
    </source>
</reference>
<dbReference type="NCBIfam" id="TIGR00756">
    <property type="entry name" value="PPR"/>
    <property type="match status" value="2"/>
</dbReference>
<dbReference type="InterPro" id="IPR046960">
    <property type="entry name" value="PPR_At4g14850-like_plant"/>
</dbReference>
<proteinExistence type="predicted"/>
<dbReference type="Gene3D" id="1.25.40.10">
    <property type="entry name" value="Tetratricopeptide repeat domain"/>
    <property type="match status" value="2"/>
</dbReference>
<dbReference type="GO" id="GO:0009451">
    <property type="term" value="P:RNA modification"/>
    <property type="evidence" value="ECO:0007669"/>
    <property type="project" value="InterPro"/>
</dbReference>
<dbReference type="GO" id="GO:0099402">
    <property type="term" value="P:plant organ development"/>
    <property type="evidence" value="ECO:0007669"/>
    <property type="project" value="UniProtKB-ARBA"/>
</dbReference>
<feature type="repeat" description="PPR" evidence="2">
    <location>
        <begin position="270"/>
        <end position="304"/>
    </location>
</feature>
<dbReference type="InterPro" id="IPR011990">
    <property type="entry name" value="TPR-like_helical_dom_sf"/>
</dbReference>
<dbReference type="AlphaFoldDB" id="A0A6P5NRJ2"/>
<dbReference type="PROSITE" id="PS51375">
    <property type="entry name" value="PPR"/>
    <property type="match status" value="3"/>
</dbReference>
<dbReference type="PANTHER" id="PTHR47926">
    <property type="entry name" value="PENTATRICOPEPTIDE REPEAT-CONTAINING PROTEIN"/>
    <property type="match status" value="1"/>
</dbReference>
<organism evidence="3 4">
    <name type="scientific">Arachis duranensis</name>
    <name type="common">Wild peanut</name>
    <dbReference type="NCBI Taxonomy" id="130453"/>
    <lineage>
        <taxon>Eukaryota</taxon>
        <taxon>Viridiplantae</taxon>
        <taxon>Streptophyta</taxon>
        <taxon>Embryophyta</taxon>
        <taxon>Tracheophyta</taxon>
        <taxon>Spermatophyta</taxon>
        <taxon>Magnoliopsida</taxon>
        <taxon>eudicotyledons</taxon>
        <taxon>Gunneridae</taxon>
        <taxon>Pentapetalae</taxon>
        <taxon>rosids</taxon>
        <taxon>fabids</taxon>
        <taxon>Fabales</taxon>
        <taxon>Fabaceae</taxon>
        <taxon>Papilionoideae</taxon>
        <taxon>50 kb inversion clade</taxon>
        <taxon>dalbergioids sensu lato</taxon>
        <taxon>Dalbergieae</taxon>
        <taxon>Pterocarpus clade</taxon>
        <taxon>Arachis</taxon>
    </lineage>
</organism>
<evidence type="ECO:0000256" key="1">
    <source>
        <dbReference type="ARBA" id="ARBA00022737"/>
    </source>
</evidence>
<dbReference type="FunFam" id="1.25.40.10:FF:000158">
    <property type="entry name" value="pentatricopeptide repeat-containing protein At2g33680"/>
    <property type="match status" value="1"/>
</dbReference>
<dbReference type="KEGG" id="adu:110281506"/>
<feature type="repeat" description="PPR" evidence="2">
    <location>
        <begin position="180"/>
        <end position="214"/>
    </location>
</feature>
<gene>
    <name evidence="4" type="primary">LOC110281506</name>
</gene>
<reference evidence="4" key="2">
    <citation type="submission" date="2025-08" db="UniProtKB">
        <authorList>
            <consortium name="RefSeq"/>
        </authorList>
    </citation>
    <scope>IDENTIFICATION</scope>
    <source>
        <tissue evidence="4">Whole plant</tissue>
    </source>
</reference>
<dbReference type="InterPro" id="IPR002885">
    <property type="entry name" value="PPR_rpt"/>
</dbReference>
<dbReference type="GO" id="GO:0003723">
    <property type="term" value="F:RNA binding"/>
    <property type="evidence" value="ECO:0007669"/>
    <property type="project" value="InterPro"/>
</dbReference>
<accession>A0A6P5NRJ2</accession>
<feature type="repeat" description="PPR" evidence="2">
    <location>
        <begin position="305"/>
        <end position="335"/>
    </location>
</feature>
<dbReference type="Proteomes" id="UP000515211">
    <property type="component" value="Chromosome 5"/>
</dbReference>